<dbReference type="SUPFAM" id="SSF56349">
    <property type="entry name" value="DNA breaking-rejoining enzymes"/>
    <property type="match status" value="1"/>
</dbReference>
<name>A0AAE1U846_9EUCA</name>
<evidence type="ECO:0000313" key="2">
    <source>
        <dbReference type="EMBL" id="KAK4314028.1"/>
    </source>
</evidence>
<dbReference type="GO" id="GO:0015074">
    <property type="term" value="P:DNA integration"/>
    <property type="evidence" value="ECO:0007669"/>
    <property type="project" value="InterPro"/>
</dbReference>
<gene>
    <name evidence="2" type="ORF">Pmani_014665</name>
</gene>
<accession>A0AAE1U846</accession>
<dbReference type="InterPro" id="IPR013762">
    <property type="entry name" value="Integrase-like_cat_sf"/>
</dbReference>
<comment type="caution">
    <text evidence="2">The sequence shown here is derived from an EMBL/GenBank/DDBJ whole genome shotgun (WGS) entry which is preliminary data.</text>
</comment>
<dbReference type="InterPro" id="IPR011010">
    <property type="entry name" value="DNA_brk_join_enz"/>
</dbReference>
<evidence type="ECO:0000313" key="3">
    <source>
        <dbReference type="Proteomes" id="UP001292094"/>
    </source>
</evidence>
<protein>
    <recommendedName>
        <fullName evidence="4">Tyr recombinase domain-containing protein</fullName>
    </recommendedName>
</protein>
<dbReference type="AlphaFoldDB" id="A0AAE1U846"/>
<dbReference type="GO" id="GO:0003677">
    <property type="term" value="F:DNA binding"/>
    <property type="evidence" value="ECO:0007669"/>
    <property type="project" value="InterPro"/>
</dbReference>
<dbReference type="GO" id="GO:0006310">
    <property type="term" value="P:DNA recombination"/>
    <property type="evidence" value="ECO:0007669"/>
    <property type="project" value="UniProtKB-KW"/>
</dbReference>
<reference evidence="2" key="1">
    <citation type="submission" date="2023-11" db="EMBL/GenBank/DDBJ databases">
        <title>Genome assemblies of two species of porcelain crab, Petrolisthes cinctipes and Petrolisthes manimaculis (Anomura: Porcellanidae).</title>
        <authorList>
            <person name="Angst P."/>
        </authorList>
    </citation>
    <scope>NUCLEOTIDE SEQUENCE</scope>
    <source>
        <strain evidence="2">PB745_02</strain>
        <tissue evidence="2">Gill</tissue>
    </source>
</reference>
<evidence type="ECO:0000256" key="1">
    <source>
        <dbReference type="ARBA" id="ARBA00023172"/>
    </source>
</evidence>
<evidence type="ECO:0008006" key="4">
    <source>
        <dbReference type="Google" id="ProtNLM"/>
    </source>
</evidence>
<proteinExistence type="predicted"/>
<dbReference type="Proteomes" id="UP001292094">
    <property type="component" value="Unassembled WGS sequence"/>
</dbReference>
<keyword evidence="1" id="KW-0233">DNA recombination</keyword>
<organism evidence="2 3">
    <name type="scientific">Petrolisthes manimaculis</name>
    <dbReference type="NCBI Taxonomy" id="1843537"/>
    <lineage>
        <taxon>Eukaryota</taxon>
        <taxon>Metazoa</taxon>
        <taxon>Ecdysozoa</taxon>
        <taxon>Arthropoda</taxon>
        <taxon>Crustacea</taxon>
        <taxon>Multicrustacea</taxon>
        <taxon>Malacostraca</taxon>
        <taxon>Eumalacostraca</taxon>
        <taxon>Eucarida</taxon>
        <taxon>Decapoda</taxon>
        <taxon>Pleocyemata</taxon>
        <taxon>Anomura</taxon>
        <taxon>Galatheoidea</taxon>
        <taxon>Porcellanidae</taxon>
        <taxon>Petrolisthes</taxon>
    </lineage>
</organism>
<keyword evidence="3" id="KW-1185">Reference proteome</keyword>
<sequence>MLKKIREDEATVISILPLWPTQGWFPLALKLLAEHPFLLLRGSLVLLQVPGLTHPQAAKLRMTAMILSGNPLKKQGLSKEVAEFLLRVASRDTLRRWTRDLMKDAGIDLSIFAPHSTRSAATSKATMTLPLSTILETVGWSQESTFARHYKKPLCKQGQFGEAVLA</sequence>
<dbReference type="Gene3D" id="1.10.443.10">
    <property type="entry name" value="Intergrase catalytic core"/>
    <property type="match status" value="1"/>
</dbReference>
<dbReference type="EMBL" id="JAWZYT010001247">
    <property type="protein sequence ID" value="KAK4314028.1"/>
    <property type="molecule type" value="Genomic_DNA"/>
</dbReference>